<dbReference type="CDD" id="cd02015">
    <property type="entry name" value="TPP_AHAS"/>
    <property type="match status" value="1"/>
</dbReference>
<evidence type="ECO:0000256" key="2">
    <source>
        <dbReference type="ARBA" id="ARBA00005025"/>
    </source>
</evidence>
<evidence type="ECO:0000256" key="10">
    <source>
        <dbReference type="ARBA" id="ARBA00022842"/>
    </source>
</evidence>
<evidence type="ECO:0000256" key="14">
    <source>
        <dbReference type="RuleBase" id="RU003591"/>
    </source>
</evidence>
<dbReference type="PROSITE" id="PS00187">
    <property type="entry name" value="TPP_ENZYMES"/>
    <property type="match status" value="1"/>
</dbReference>
<comment type="similarity">
    <text evidence="3 14">Belongs to the TPP enzyme family.</text>
</comment>
<dbReference type="SUPFAM" id="SSF52518">
    <property type="entry name" value="Thiamin diphosphate-binding fold (THDP-binding)"/>
    <property type="match status" value="2"/>
</dbReference>
<dbReference type="InterPro" id="IPR011766">
    <property type="entry name" value="TPP_enzyme_TPP-bd"/>
</dbReference>
<evidence type="ECO:0000256" key="15">
    <source>
        <dbReference type="SAM" id="MobiDB-lite"/>
    </source>
</evidence>
<dbReference type="UniPathway" id="UPA00047">
    <property type="reaction ID" value="UER00055"/>
</dbReference>
<dbReference type="InterPro" id="IPR000399">
    <property type="entry name" value="TPP-bd_CS"/>
</dbReference>
<evidence type="ECO:0000259" key="17">
    <source>
        <dbReference type="Pfam" id="PF02775"/>
    </source>
</evidence>
<dbReference type="InterPro" id="IPR012000">
    <property type="entry name" value="Thiamin_PyroP_enz_cen_dom"/>
</dbReference>
<dbReference type="InterPro" id="IPR012001">
    <property type="entry name" value="Thiamin_PyroP_enz_TPP-bd_dom"/>
</dbReference>
<evidence type="ECO:0000313" key="19">
    <source>
        <dbReference type="EMBL" id="REK71006.1"/>
    </source>
</evidence>
<evidence type="ECO:0000256" key="13">
    <source>
        <dbReference type="ARBA" id="ARBA00048670"/>
    </source>
</evidence>
<dbReference type="PANTHER" id="PTHR18968:SF13">
    <property type="entry name" value="ACETOLACTATE SYNTHASE CATALYTIC SUBUNIT, MITOCHONDRIAL"/>
    <property type="match status" value="1"/>
</dbReference>
<dbReference type="GO" id="GO:0000287">
    <property type="term" value="F:magnesium ion binding"/>
    <property type="evidence" value="ECO:0007669"/>
    <property type="project" value="UniProtKB-UniRule"/>
</dbReference>
<evidence type="ECO:0000256" key="1">
    <source>
        <dbReference type="ARBA" id="ARBA00004974"/>
    </source>
</evidence>
<gene>
    <name evidence="19" type="ORF">DX116_10840</name>
</gene>
<keyword evidence="7 14" id="KW-0808">Transferase</keyword>
<comment type="cofactor">
    <cofactor evidence="14">
        <name>Mg(2+)</name>
        <dbReference type="ChEBI" id="CHEBI:18420"/>
    </cofactor>
    <text evidence="14">Binds 1 Mg(2+) ion per subunit.</text>
</comment>
<dbReference type="AlphaFoldDB" id="A0A371P696"/>
<keyword evidence="8 14" id="KW-0479">Metal-binding</keyword>
<evidence type="ECO:0000256" key="12">
    <source>
        <dbReference type="ARBA" id="ARBA00023304"/>
    </source>
</evidence>
<dbReference type="Gene3D" id="3.40.50.970">
    <property type="match status" value="2"/>
</dbReference>
<evidence type="ECO:0000256" key="4">
    <source>
        <dbReference type="ARBA" id="ARBA00013145"/>
    </source>
</evidence>
<feature type="domain" description="Thiamine pyrophosphate enzyme central" evidence="16">
    <location>
        <begin position="231"/>
        <end position="366"/>
    </location>
</feature>
<evidence type="ECO:0000256" key="3">
    <source>
        <dbReference type="ARBA" id="ARBA00007812"/>
    </source>
</evidence>
<keyword evidence="9" id="KW-0274">FAD</keyword>
<dbReference type="GO" id="GO:0050660">
    <property type="term" value="F:flavin adenine dinucleotide binding"/>
    <property type="evidence" value="ECO:0007669"/>
    <property type="project" value="InterPro"/>
</dbReference>
<dbReference type="InterPro" id="IPR029035">
    <property type="entry name" value="DHS-like_NAD/FAD-binding_dom"/>
</dbReference>
<dbReference type="Proteomes" id="UP000265581">
    <property type="component" value="Unassembled WGS sequence"/>
</dbReference>
<dbReference type="GO" id="GO:0009097">
    <property type="term" value="P:isoleucine biosynthetic process"/>
    <property type="evidence" value="ECO:0007669"/>
    <property type="project" value="UniProtKB-UniPathway"/>
</dbReference>
<protein>
    <recommendedName>
        <fullName evidence="4 14">Acetolactate synthase</fullName>
        <ecNumber evidence="4 14">2.2.1.6</ecNumber>
    </recommendedName>
</protein>
<dbReference type="FunFam" id="3.40.50.970:FF:000016">
    <property type="entry name" value="Acetolactate synthase"/>
    <property type="match status" value="1"/>
</dbReference>
<dbReference type="GO" id="GO:0009099">
    <property type="term" value="P:L-valine biosynthetic process"/>
    <property type="evidence" value="ECO:0007669"/>
    <property type="project" value="UniProtKB-UniPathway"/>
</dbReference>
<dbReference type="InterPro" id="IPR045229">
    <property type="entry name" value="TPP_enz"/>
</dbReference>
<dbReference type="UniPathway" id="UPA00049">
    <property type="reaction ID" value="UER00059"/>
</dbReference>
<dbReference type="InterPro" id="IPR012846">
    <property type="entry name" value="Acetolactate_synth_lsu"/>
</dbReference>
<dbReference type="EMBL" id="QUBR01000002">
    <property type="protein sequence ID" value="REK71006.1"/>
    <property type="molecule type" value="Genomic_DNA"/>
</dbReference>
<evidence type="ECO:0000256" key="5">
    <source>
        <dbReference type="ARBA" id="ARBA00022605"/>
    </source>
</evidence>
<evidence type="ECO:0000256" key="8">
    <source>
        <dbReference type="ARBA" id="ARBA00022723"/>
    </source>
</evidence>
<keyword evidence="10 14" id="KW-0460">Magnesium</keyword>
<keyword evidence="20" id="KW-1185">Reference proteome</keyword>
<dbReference type="EC" id="2.2.1.6" evidence="4 14"/>
<dbReference type="NCBIfam" id="NF005860">
    <property type="entry name" value="PRK07789.1"/>
    <property type="match status" value="1"/>
</dbReference>
<dbReference type="InterPro" id="IPR039368">
    <property type="entry name" value="AHAS_TPP"/>
</dbReference>
<comment type="cofactor">
    <cofactor evidence="14">
        <name>thiamine diphosphate</name>
        <dbReference type="ChEBI" id="CHEBI:58937"/>
    </cofactor>
    <text evidence="14">Binds 1 thiamine pyrophosphate per subunit.</text>
</comment>
<evidence type="ECO:0000256" key="9">
    <source>
        <dbReference type="ARBA" id="ARBA00022827"/>
    </source>
</evidence>
<keyword evidence="6" id="KW-0285">Flavoprotein</keyword>
<evidence type="ECO:0000256" key="11">
    <source>
        <dbReference type="ARBA" id="ARBA00023052"/>
    </source>
</evidence>
<dbReference type="PANTHER" id="PTHR18968">
    <property type="entry name" value="THIAMINE PYROPHOSPHATE ENZYMES"/>
    <property type="match status" value="1"/>
</dbReference>
<dbReference type="Gene3D" id="3.40.50.1220">
    <property type="entry name" value="TPP-binding domain"/>
    <property type="match status" value="1"/>
</dbReference>
<dbReference type="CDD" id="cd07035">
    <property type="entry name" value="TPP_PYR_POX_like"/>
    <property type="match status" value="1"/>
</dbReference>
<dbReference type="Pfam" id="PF02775">
    <property type="entry name" value="TPP_enzyme_C"/>
    <property type="match status" value="1"/>
</dbReference>
<evidence type="ECO:0000256" key="7">
    <source>
        <dbReference type="ARBA" id="ARBA00022679"/>
    </source>
</evidence>
<dbReference type="FunFam" id="3.40.50.1220:FF:000008">
    <property type="entry name" value="Acetolactate synthase"/>
    <property type="match status" value="1"/>
</dbReference>
<dbReference type="Pfam" id="PF02776">
    <property type="entry name" value="TPP_enzyme_N"/>
    <property type="match status" value="1"/>
</dbReference>
<accession>A0A371P696</accession>
<feature type="domain" description="Thiamine pyrophosphate enzyme TPP-binding" evidence="17">
    <location>
        <begin position="430"/>
        <end position="588"/>
    </location>
</feature>
<reference evidence="19 20" key="1">
    <citation type="submission" date="2018-08" db="EMBL/GenBank/DDBJ databases">
        <title>Aeromicrobium sp. M2KJ-4, whole genome shotgun sequence.</title>
        <authorList>
            <person name="Tuo L."/>
        </authorList>
    </citation>
    <scope>NUCLEOTIDE SEQUENCE [LARGE SCALE GENOMIC DNA]</scope>
    <source>
        <strain evidence="19 20">M2KJ-4</strain>
    </source>
</reference>
<organism evidence="19 20">
    <name type="scientific">Aeromicrobium endophyticum</name>
    <dbReference type="NCBI Taxonomy" id="2292704"/>
    <lineage>
        <taxon>Bacteria</taxon>
        <taxon>Bacillati</taxon>
        <taxon>Actinomycetota</taxon>
        <taxon>Actinomycetes</taxon>
        <taxon>Propionibacteriales</taxon>
        <taxon>Nocardioidaceae</taxon>
        <taxon>Aeromicrobium</taxon>
    </lineage>
</organism>
<dbReference type="GO" id="GO:0030976">
    <property type="term" value="F:thiamine pyrophosphate binding"/>
    <property type="evidence" value="ECO:0007669"/>
    <property type="project" value="UniProtKB-UniRule"/>
</dbReference>
<comment type="caution">
    <text evidence="19">The sequence shown here is derived from an EMBL/GenBank/DDBJ whole genome shotgun (WGS) entry which is preliminary data.</text>
</comment>
<dbReference type="SUPFAM" id="SSF52467">
    <property type="entry name" value="DHS-like NAD/FAD-binding domain"/>
    <property type="match status" value="1"/>
</dbReference>
<dbReference type="GO" id="GO:0005948">
    <property type="term" value="C:acetolactate synthase complex"/>
    <property type="evidence" value="ECO:0007669"/>
    <property type="project" value="TreeGrafter"/>
</dbReference>
<dbReference type="NCBIfam" id="TIGR00118">
    <property type="entry name" value="acolac_lg"/>
    <property type="match status" value="1"/>
</dbReference>
<keyword evidence="12 14" id="KW-0100">Branched-chain amino acid biosynthesis</keyword>
<feature type="domain" description="Thiamine pyrophosphate enzyme N-terminal TPP-binding" evidence="18">
    <location>
        <begin position="42"/>
        <end position="155"/>
    </location>
</feature>
<proteinExistence type="inferred from homology"/>
<keyword evidence="5 14" id="KW-0028">Amino-acid biosynthesis</keyword>
<feature type="region of interest" description="Disordered" evidence="15">
    <location>
        <begin position="1"/>
        <end position="29"/>
    </location>
</feature>
<dbReference type="GO" id="GO:0003984">
    <property type="term" value="F:acetolactate synthase activity"/>
    <property type="evidence" value="ECO:0007669"/>
    <property type="project" value="UniProtKB-EC"/>
</dbReference>
<name>A0A371P696_9ACTN</name>
<comment type="pathway">
    <text evidence="1 14">Amino-acid biosynthesis; L-isoleucine biosynthesis; L-isoleucine from 2-oxobutanoate: step 1/4.</text>
</comment>
<keyword evidence="11 14" id="KW-0786">Thiamine pyrophosphate</keyword>
<evidence type="ECO:0000313" key="20">
    <source>
        <dbReference type="Proteomes" id="UP000265581"/>
    </source>
</evidence>
<dbReference type="FunFam" id="3.40.50.970:FF:000007">
    <property type="entry name" value="Acetolactate synthase"/>
    <property type="match status" value="1"/>
</dbReference>
<dbReference type="InterPro" id="IPR029061">
    <property type="entry name" value="THDP-binding"/>
</dbReference>
<comment type="pathway">
    <text evidence="2 14">Amino-acid biosynthesis; L-valine biosynthesis; L-valine from pyruvate: step 1/4.</text>
</comment>
<evidence type="ECO:0000256" key="6">
    <source>
        <dbReference type="ARBA" id="ARBA00022630"/>
    </source>
</evidence>
<evidence type="ECO:0000259" key="18">
    <source>
        <dbReference type="Pfam" id="PF02776"/>
    </source>
</evidence>
<sequence length="624" mass="66350">MGAGGFFYGSVRRGTSRSEPASDHPNSEVATDMTEQIAEQLTGAQSLVKALEHAGVDTIFGIPGGAILPAYDPLFDSEQIRHILVRHEQGAGHAAQGYAMVTGRVGVCMATSGPGATNLVTAIADAFMDSVPIVAITGQVATHLIGTDGFQEADIRGITMPITKHSYLVTDAADIPRVIAEAFHIAGTGRPGPVLVDIAKDALQSSTTFDWPTELALPGYRPTTRPHGKQVREAARLIAAAERPVLYVGGGVIKANAAAELKMLAELTQIPVVTTLMARGAFPDSHELHLGMPGMHGTVAAVTALQRSDLLISLGARFDDRVTGQLSSFAPLAKVIHADIDPAEISKNRTADVPIVGDCREVIAELIGTLRKQSDDDGVEGDYAAWREQVLGIKKRFPVGYDKPAEGLAPQTVIERLSALSGSDATYVAGVGQHQMWAAHYVDYERPRQWLNSGGAGTMGYSVPAAMGAQVGLPGSVVWAIDGDGCFQMTNQELATCALEGIPIKVAVINNSSLGMVRQWQTLLYEGRYSNTDLNTGPESIGARRIPDFVKLADAYGCVGLRCDSEADLDATIEKALAITDRPVVIDFVVERDAMVWPMVHGGASNDDIQIARDLAPTWDDEDI</sequence>
<evidence type="ECO:0000259" key="16">
    <source>
        <dbReference type="Pfam" id="PF00205"/>
    </source>
</evidence>
<comment type="catalytic activity">
    <reaction evidence="13 14">
        <text>2 pyruvate + H(+) = (2S)-2-acetolactate + CO2</text>
        <dbReference type="Rhea" id="RHEA:25249"/>
        <dbReference type="ChEBI" id="CHEBI:15361"/>
        <dbReference type="ChEBI" id="CHEBI:15378"/>
        <dbReference type="ChEBI" id="CHEBI:16526"/>
        <dbReference type="ChEBI" id="CHEBI:58476"/>
        <dbReference type="EC" id="2.2.1.6"/>
    </reaction>
</comment>
<dbReference type="OrthoDB" id="4494979at2"/>
<dbReference type="Pfam" id="PF00205">
    <property type="entry name" value="TPP_enzyme_M"/>
    <property type="match status" value="1"/>
</dbReference>